<sequence>MPSPPVRMILYQCSHELPDLRYQAPKKPSVLKRVKRALTFTEIIRTPSAELCPFCQRLEDEQAERDADKLVGLTRLAASPCQISPLLEHAVVIRRNNTVALSTPRTSPVTDTGSEADPQLVDPLPPRDPYRDTNMEDSTADYMEWRRAQSLADETPADRHARELRERLVRGEWRVMDAAREYKEFVLDQGEEPPQKPEPAADLSQLFSQAQKAPSPAPDAVSASPEPQQGSLRTRMGERKAEKALKADRVRNRAQEIAKK</sequence>
<gene>
    <name evidence="2" type="ORF">SCLTRI_LOCUS9676</name>
</gene>
<dbReference type="AlphaFoldDB" id="A0A8H2ZTA0"/>
<accession>A0A8H2ZTA0</accession>
<dbReference type="OrthoDB" id="3551501at2759"/>
<comment type="caution">
    <text evidence="2">The sequence shown here is derived from an EMBL/GenBank/DDBJ whole genome shotgun (WGS) entry which is preliminary data.</text>
</comment>
<feature type="region of interest" description="Disordered" evidence="1">
    <location>
        <begin position="102"/>
        <end position="135"/>
    </location>
</feature>
<keyword evidence="3" id="KW-1185">Reference proteome</keyword>
<evidence type="ECO:0000256" key="1">
    <source>
        <dbReference type="SAM" id="MobiDB-lite"/>
    </source>
</evidence>
<dbReference type="EMBL" id="CAJHIA010000036">
    <property type="protein sequence ID" value="CAD6452106.1"/>
    <property type="molecule type" value="Genomic_DNA"/>
</dbReference>
<reference evidence="2" key="1">
    <citation type="submission" date="2020-10" db="EMBL/GenBank/DDBJ databases">
        <authorList>
            <person name="Kusch S."/>
        </authorList>
    </citation>
    <scope>NUCLEOTIDE SEQUENCE</scope>
    <source>
        <strain evidence="2">SwB9</strain>
    </source>
</reference>
<feature type="compositionally biased region" description="Polar residues" evidence="1">
    <location>
        <begin position="102"/>
        <end position="113"/>
    </location>
</feature>
<organism evidence="2 3">
    <name type="scientific">Sclerotinia trifoliorum</name>
    <dbReference type="NCBI Taxonomy" id="28548"/>
    <lineage>
        <taxon>Eukaryota</taxon>
        <taxon>Fungi</taxon>
        <taxon>Dikarya</taxon>
        <taxon>Ascomycota</taxon>
        <taxon>Pezizomycotina</taxon>
        <taxon>Leotiomycetes</taxon>
        <taxon>Helotiales</taxon>
        <taxon>Sclerotiniaceae</taxon>
        <taxon>Sclerotinia</taxon>
    </lineage>
</organism>
<name>A0A8H2ZTA0_9HELO</name>
<feature type="compositionally biased region" description="Basic and acidic residues" evidence="1">
    <location>
        <begin position="235"/>
        <end position="260"/>
    </location>
</feature>
<proteinExistence type="predicted"/>
<protein>
    <submittedName>
        <fullName evidence="2">7387ace6-bf38-4fe3-a65f-e1fe30696dda</fullName>
    </submittedName>
</protein>
<feature type="region of interest" description="Disordered" evidence="1">
    <location>
        <begin position="188"/>
        <end position="260"/>
    </location>
</feature>
<evidence type="ECO:0000313" key="3">
    <source>
        <dbReference type="Proteomes" id="UP000624404"/>
    </source>
</evidence>
<dbReference type="Proteomes" id="UP000624404">
    <property type="component" value="Unassembled WGS sequence"/>
</dbReference>
<evidence type="ECO:0000313" key="2">
    <source>
        <dbReference type="EMBL" id="CAD6452106.1"/>
    </source>
</evidence>